<evidence type="ECO:0000313" key="2">
    <source>
        <dbReference type="RefSeq" id="XP_008227222.1"/>
    </source>
</evidence>
<proteinExistence type="predicted"/>
<dbReference type="PANTHER" id="PTHR33067:SF9">
    <property type="entry name" value="RNA-DIRECTED DNA POLYMERASE"/>
    <property type="match status" value="1"/>
</dbReference>
<accession>A0ABM0NN12</accession>
<dbReference type="RefSeq" id="XP_008227222.1">
    <property type="nucleotide sequence ID" value="XM_008229000.1"/>
</dbReference>
<dbReference type="Gene3D" id="2.40.70.10">
    <property type="entry name" value="Acid Proteases"/>
    <property type="match status" value="1"/>
</dbReference>
<keyword evidence="1" id="KW-1185">Reference proteome</keyword>
<protein>
    <submittedName>
        <fullName evidence="2">Uncharacterized protein LOC103326759</fullName>
    </submittedName>
</protein>
<dbReference type="SUPFAM" id="SSF50630">
    <property type="entry name" value="Acid proteases"/>
    <property type="match status" value="1"/>
</dbReference>
<reference evidence="2" key="2">
    <citation type="submission" date="2025-08" db="UniProtKB">
        <authorList>
            <consortium name="RefSeq"/>
        </authorList>
    </citation>
    <scope>IDENTIFICATION</scope>
</reference>
<dbReference type="InterPro" id="IPR021109">
    <property type="entry name" value="Peptidase_aspartic_dom_sf"/>
</dbReference>
<dbReference type="PANTHER" id="PTHR33067">
    <property type="entry name" value="RNA-DIRECTED DNA POLYMERASE-RELATED"/>
    <property type="match status" value="1"/>
</dbReference>
<sequence length="159" mass="17766">MNIPFADALEQMPSYAKFMKDFISKKRKLGEYEIVKLSEECSAILQRKLPPNLKDPGSFTIPCTIGTTYFEKALCDLGSSVNLMPSFVAKHIGLGVINPTIVSLQMANRFITYPRGIIEDVLVKVDKLIFLADFLILDMEEDAETLIILGRPFLKPGGH</sequence>
<dbReference type="GeneID" id="103326759"/>
<gene>
    <name evidence="2" type="primary">LOC103326759</name>
</gene>
<reference evidence="1" key="1">
    <citation type="journal article" date="2012" name="Nat. Commun.">
        <title>The genome of Prunus mume.</title>
        <authorList>
            <person name="Zhang Q."/>
            <person name="Chen W."/>
            <person name="Sun L."/>
            <person name="Zhao F."/>
            <person name="Huang B."/>
            <person name="Yang W."/>
            <person name="Tao Y."/>
            <person name="Wang J."/>
            <person name="Yuan Z."/>
            <person name="Fan G."/>
            <person name="Xing Z."/>
            <person name="Han C."/>
            <person name="Pan H."/>
            <person name="Zhong X."/>
            <person name="Shi W."/>
            <person name="Liang X."/>
            <person name="Du D."/>
            <person name="Sun F."/>
            <person name="Xu Z."/>
            <person name="Hao R."/>
            <person name="Lv T."/>
            <person name="Lv Y."/>
            <person name="Zheng Z."/>
            <person name="Sun M."/>
            <person name="Luo L."/>
            <person name="Cai M."/>
            <person name="Gao Y."/>
            <person name="Wang J."/>
            <person name="Yin Y."/>
            <person name="Xu X."/>
            <person name="Cheng T."/>
            <person name="Wang J."/>
        </authorList>
    </citation>
    <scope>NUCLEOTIDE SEQUENCE [LARGE SCALE GENOMIC DNA]</scope>
</reference>
<dbReference type="CDD" id="cd00303">
    <property type="entry name" value="retropepsin_like"/>
    <property type="match status" value="1"/>
</dbReference>
<name>A0ABM0NN12_PRUMU</name>
<evidence type="ECO:0000313" key="1">
    <source>
        <dbReference type="Proteomes" id="UP000694861"/>
    </source>
</evidence>
<organism evidence="1 2">
    <name type="scientific">Prunus mume</name>
    <name type="common">Japanese apricot</name>
    <name type="synonym">Armeniaca mume</name>
    <dbReference type="NCBI Taxonomy" id="102107"/>
    <lineage>
        <taxon>Eukaryota</taxon>
        <taxon>Viridiplantae</taxon>
        <taxon>Streptophyta</taxon>
        <taxon>Embryophyta</taxon>
        <taxon>Tracheophyta</taxon>
        <taxon>Spermatophyta</taxon>
        <taxon>Magnoliopsida</taxon>
        <taxon>eudicotyledons</taxon>
        <taxon>Gunneridae</taxon>
        <taxon>Pentapetalae</taxon>
        <taxon>rosids</taxon>
        <taxon>fabids</taxon>
        <taxon>Rosales</taxon>
        <taxon>Rosaceae</taxon>
        <taxon>Amygdaloideae</taxon>
        <taxon>Amygdaleae</taxon>
        <taxon>Prunus</taxon>
    </lineage>
</organism>
<dbReference type="Proteomes" id="UP000694861">
    <property type="component" value="Linkage group LG3"/>
</dbReference>